<keyword evidence="4 5" id="KW-0539">Nucleus</keyword>
<dbReference type="PROSITE" id="PS00027">
    <property type="entry name" value="HOMEOBOX_1"/>
    <property type="match status" value="1"/>
</dbReference>
<dbReference type="AlphaFoldDB" id="A0A553QWY7"/>
<organism evidence="9 10">
    <name type="scientific">Danionella cerebrum</name>
    <dbReference type="NCBI Taxonomy" id="2873325"/>
    <lineage>
        <taxon>Eukaryota</taxon>
        <taxon>Metazoa</taxon>
        <taxon>Chordata</taxon>
        <taxon>Craniata</taxon>
        <taxon>Vertebrata</taxon>
        <taxon>Euteleostomi</taxon>
        <taxon>Actinopterygii</taxon>
        <taxon>Neopterygii</taxon>
        <taxon>Teleostei</taxon>
        <taxon>Ostariophysi</taxon>
        <taxon>Cypriniformes</taxon>
        <taxon>Danionidae</taxon>
        <taxon>Danioninae</taxon>
        <taxon>Danionella</taxon>
    </lineage>
</organism>
<dbReference type="InterPro" id="IPR001356">
    <property type="entry name" value="HD"/>
</dbReference>
<dbReference type="PANTHER" id="PTHR24329:SF340">
    <property type="entry name" value="ARISTALESS RELATED HOMEOBOX"/>
    <property type="match status" value="1"/>
</dbReference>
<dbReference type="PROSITE" id="PS50071">
    <property type="entry name" value="HOMEOBOX_2"/>
    <property type="match status" value="1"/>
</dbReference>
<reference evidence="9 10" key="1">
    <citation type="journal article" date="2019" name="Sci. Data">
        <title>Hybrid genome assembly and annotation of Danionella translucida.</title>
        <authorList>
            <person name="Kadobianskyi M."/>
            <person name="Schulze L."/>
            <person name="Schuelke M."/>
            <person name="Judkewitz B."/>
        </authorList>
    </citation>
    <scope>NUCLEOTIDE SEQUENCE [LARGE SCALE GENOMIC DNA]</scope>
    <source>
        <strain evidence="9 10">Bolton</strain>
    </source>
</reference>
<sequence>MQNKLRIMAYSFLRSPVFECVMDPSQVSEFSSCAFQHNTDCPFTVTGTLQASHYITVHHNLLAAERHNQDRRNQRRMRTIFTCAQLKVLERAFSQTHFPDINTREELASETRLTEARVQVWFQNRRAKFRKLERAVTWTESHNSVLPDSSGTTASPSPDGTHIYPALCNSMDHNSS</sequence>
<dbReference type="SMART" id="SM00389">
    <property type="entry name" value="HOX"/>
    <property type="match status" value="1"/>
</dbReference>
<evidence type="ECO:0000256" key="1">
    <source>
        <dbReference type="ARBA" id="ARBA00004123"/>
    </source>
</evidence>
<evidence type="ECO:0000256" key="4">
    <source>
        <dbReference type="ARBA" id="ARBA00023242"/>
    </source>
</evidence>
<dbReference type="InterPro" id="IPR017970">
    <property type="entry name" value="Homeobox_CS"/>
</dbReference>
<protein>
    <recommendedName>
        <fullName evidence="8">Homeobox domain-containing protein</fullName>
    </recommendedName>
</protein>
<name>A0A553QWY7_9TELE</name>
<dbReference type="GO" id="GO:0000981">
    <property type="term" value="F:DNA-binding transcription factor activity, RNA polymerase II-specific"/>
    <property type="evidence" value="ECO:0007669"/>
    <property type="project" value="InterPro"/>
</dbReference>
<feature type="region of interest" description="Disordered" evidence="7">
    <location>
        <begin position="140"/>
        <end position="176"/>
    </location>
</feature>
<comment type="caution">
    <text evidence="9">The sequence shown here is derived from an EMBL/GenBank/DDBJ whole genome shotgun (WGS) entry which is preliminary data.</text>
</comment>
<evidence type="ECO:0000256" key="2">
    <source>
        <dbReference type="ARBA" id="ARBA00023125"/>
    </source>
</evidence>
<proteinExistence type="predicted"/>
<feature type="DNA-binding region" description="Homeobox" evidence="5">
    <location>
        <begin position="74"/>
        <end position="133"/>
    </location>
</feature>
<feature type="domain" description="Homeobox" evidence="8">
    <location>
        <begin position="72"/>
        <end position="132"/>
    </location>
</feature>
<evidence type="ECO:0000256" key="6">
    <source>
        <dbReference type="RuleBase" id="RU000682"/>
    </source>
</evidence>
<dbReference type="EMBL" id="SRMA01025440">
    <property type="protein sequence ID" value="TRY94485.1"/>
    <property type="molecule type" value="Genomic_DNA"/>
</dbReference>
<dbReference type="OrthoDB" id="6159439at2759"/>
<dbReference type="InterPro" id="IPR009057">
    <property type="entry name" value="Homeodomain-like_sf"/>
</dbReference>
<accession>A0A553QWY7</accession>
<dbReference type="Proteomes" id="UP000316079">
    <property type="component" value="Unassembled WGS sequence"/>
</dbReference>
<keyword evidence="3 5" id="KW-0371">Homeobox</keyword>
<evidence type="ECO:0000256" key="5">
    <source>
        <dbReference type="PROSITE-ProRule" id="PRU00108"/>
    </source>
</evidence>
<evidence type="ECO:0000256" key="7">
    <source>
        <dbReference type="SAM" id="MobiDB-lite"/>
    </source>
</evidence>
<dbReference type="GO" id="GO:0000977">
    <property type="term" value="F:RNA polymerase II transcription regulatory region sequence-specific DNA binding"/>
    <property type="evidence" value="ECO:0007669"/>
    <property type="project" value="TreeGrafter"/>
</dbReference>
<keyword evidence="2 5" id="KW-0238">DNA-binding</keyword>
<dbReference type="Gene3D" id="1.10.10.60">
    <property type="entry name" value="Homeodomain-like"/>
    <property type="match status" value="1"/>
</dbReference>
<evidence type="ECO:0000259" key="8">
    <source>
        <dbReference type="PROSITE" id="PS50071"/>
    </source>
</evidence>
<comment type="subcellular location">
    <subcellularLocation>
        <location evidence="1 5 6">Nucleus</location>
    </subcellularLocation>
</comment>
<dbReference type="EMBL" id="SRMA01025440">
    <property type="protein sequence ID" value="TRY94484.1"/>
    <property type="molecule type" value="Genomic_DNA"/>
</dbReference>
<dbReference type="PANTHER" id="PTHR24329">
    <property type="entry name" value="HOMEOBOX PROTEIN ARISTALESS"/>
    <property type="match status" value="1"/>
</dbReference>
<reference evidence="9" key="2">
    <citation type="submission" date="2019-04" db="EMBL/GenBank/DDBJ databases">
        <authorList>
            <person name="Kadobianskyi M."/>
            <person name="Schulze L."/>
            <person name="Schuelke M."/>
            <person name="Judkewitz B."/>
        </authorList>
    </citation>
    <scope>NUCLEOTIDE SEQUENCE</scope>
    <source>
        <strain evidence="9">Bolton</strain>
        <tissue evidence="9">Whole-body</tissue>
    </source>
</reference>
<dbReference type="Pfam" id="PF00046">
    <property type="entry name" value="Homeodomain"/>
    <property type="match status" value="1"/>
</dbReference>
<dbReference type="GO" id="GO:0005634">
    <property type="term" value="C:nucleus"/>
    <property type="evidence" value="ECO:0007669"/>
    <property type="project" value="UniProtKB-SubCell"/>
</dbReference>
<evidence type="ECO:0000313" key="9">
    <source>
        <dbReference type="EMBL" id="TRY94484.1"/>
    </source>
</evidence>
<dbReference type="SUPFAM" id="SSF46689">
    <property type="entry name" value="Homeodomain-like"/>
    <property type="match status" value="1"/>
</dbReference>
<evidence type="ECO:0000256" key="3">
    <source>
        <dbReference type="ARBA" id="ARBA00023155"/>
    </source>
</evidence>
<gene>
    <name evidence="9" type="ORF">DNTS_004621</name>
</gene>
<dbReference type="CDD" id="cd00086">
    <property type="entry name" value="homeodomain"/>
    <property type="match status" value="1"/>
</dbReference>
<dbReference type="InterPro" id="IPR050649">
    <property type="entry name" value="Paired_Homeobox_TFs"/>
</dbReference>
<dbReference type="FunFam" id="1.10.10.60:FF:000679">
    <property type="entry name" value="Homeobox protein aristaless"/>
    <property type="match status" value="1"/>
</dbReference>
<keyword evidence="10" id="KW-1185">Reference proteome</keyword>
<feature type="compositionally biased region" description="Polar residues" evidence="7">
    <location>
        <begin position="140"/>
        <end position="158"/>
    </location>
</feature>
<evidence type="ECO:0000313" key="10">
    <source>
        <dbReference type="Proteomes" id="UP000316079"/>
    </source>
</evidence>